<evidence type="ECO:0000313" key="4">
    <source>
        <dbReference type="EMBL" id="MBB6678791.1"/>
    </source>
</evidence>
<dbReference type="Gene3D" id="3.90.25.10">
    <property type="entry name" value="UDP-galactose 4-epimerase, domain 1"/>
    <property type="match status" value="1"/>
</dbReference>
<dbReference type="InterPro" id="IPR005913">
    <property type="entry name" value="dTDP_dehydrorham_reduct"/>
</dbReference>
<evidence type="ECO:0000256" key="1">
    <source>
        <dbReference type="ARBA" id="ARBA00010944"/>
    </source>
</evidence>
<evidence type="ECO:0000256" key="2">
    <source>
        <dbReference type="RuleBase" id="RU364082"/>
    </source>
</evidence>
<reference evidence="4 5" key="1">
    <citation type="submission" date="2020-08" db="EMBL/GenBank/DDBJ databases">
        <title>Cohnella phylogeny.</title>
        <authorList>
            <person name="Dunlap C."/>
        </authorList>
    </citation>
    <scope>NUCLEOTIDE SEQUENCE [LARGE SCALE GENOMIC DNA]</scope>
    <source>
        <strain evidence="4 5">DSM 103658</strain>
    </source>
</reference>
<keyword evidence="2" id="KW-0521">NADP</keyword>
<dbReference type="PANTHER" id="PTHR10491">
    <property type="entry name" value="DTDP-4-DEHYDRORHAMNOSE REDUCTASE"/>
    <property type="match status" value="1"/>
</dbReference>
<dbReference type="EC" id="1.1.1.133" evidence="2"/>
<dbReference type="NCBIfam" id="TIGR01214">
    <property type="entry name" value="rmlD"/>
    <property type="match status" value="1"/>
</dbReference>
<dbReference type="RefSeq" id="WP_185180056.1">
    <property type="nucleotide sequence ID" value="NZ_CBCSEP010000003.1"/>
</dbReference>
<gene>
    <name evidence="4" type="primary">rfbD</name>
    <name evidence="4" type="ORF">H4Q31_15985</name>
</gene>
<dbReference type="Pfam" id="PF04321">
    <property type="entry name" value="RmlD_sub_bind"/>
    <property type="match status" value="1"/>
</dbReference>
<keyword evidence="2 4" id="KW-0560">Oxidoreductase</keyword>
<dbReference type="Gene3D" id="3.40.50.720">
    <property type="entry name" value="NAD(P)-binding Rossmann-like Domain"/>
    <property type="match status" value="1"/>
</dbReference>
<protein>
    <recommendedName>
        <fullName evidence="2">dTDP-4-dehydrorhamnose reductase</fullName>
        <ecNumber evidence="2">1.1.1.133</ecNumber>
    </recommendedName>
</protein>
<dbReference type="InterPro" id="IPR029903">
    <property type="entry name" value="RmlD-like-bd"/>
</dbReference>
<dbReference type="InterPro" id="IPR036291">
    <property type="entry name" value="NAD(P)-bd_dom_sf"/>
</dbReference>
<keyword evidence="5" id="KW-1185">Reference proteome</keyword>
<dbReference type="AlphaFoldDB" id="A0A841TJX7"/>
<feature type="domain" description="RmlD-like substrate binding" evidence="3">
    <location>
        <begin position="9"/>
        <end position="286"/>
    </location>
</feature>
<dbReference type="CDD" id="cd05254">
    <property type="entry name" value="dTDP_HR_like_SDR_e"/>
    <property type="match status" value="1"/>
</dbReference>
<dbReference type="GO" id="GO:0019305">
    <property type="term" value="P:dTDP-rhamnose biosynthetic process"/>
    <property type="evidence" value="ECO:0007669"/>
    <property type="project" value="UniProtKB-UniPathway"/>
</dbReference>
<proteinExistence type="inferred from homology"/>
<dbReference type="UniPathway" id="UPA00124"/>
<evidence type="ECO:0000313" key="5">
    <source>
        <dbReference type="Proteomes" id="UP000574133"/>
    </source>
</evidence>
<dbReference type="SUPFAM" id="SSF51735">
    <property type="entry name" value="NAD(P)-binding Rossmann-fold domains"/>
    <property type="match status" value="1"/>
</dbReference>
<comment type="function">
    <text evidence="2">Catalyzes the reduction of dTDP-6-deoxy-L-lyxo-4-hexulose to yield dTDP-L-rhamnose.</text>
</comment>
<evidence type="ECO:0000259" key="3">
    <source>
        <dbReference type="Pfam" id="PF04321"/>
    </source>
</evidence>
<dbReference type="Proteomes" id="UP000574133">
    <property type="component" value="Unassembled WGS sequence"/>
</dbReference>
<comment type="pathway">
    <text evidence="2">Carbohydrate biosynthesis; dTDP-L-rhamnose biosynthesis.</text>
</comment>
<dbReference type="EMBL" id="JACJVN010000060">
    <property type="protein sequence ID" value="MBB6678791.1"/>
    <property type="molecule type" value="Genomic_DNA"/>
</dbReference>
<sequence>MTRHGTKLTLLVTGANGQLGQELIRMGDERIQLIGYGRDKLDITSLDQCRAAIAETKPDGIIHAAAYTAVDKAESEPDEAYRVNAVGTRNLAIAAQESGTKLCYVSTDYVFDGTGSAPYNEYDNTNPQSVYGKSKRAGEVLVQSLADRYFIVRTSWVYGKYGNNFVKTMLKLASERDQVTVVADQIGSPTYTRDLAKFLIELIQTEHYGIYHASNTGSCSWYEFARAIFEESGVAVRVEPCTTEQFPRPAPRPANSVMDHAAIRQNGLRDLPPWREALQAFLQELRK</sequence>
<name>A0A841TJX7_9BACL</name>
<comment type="similarity">
    <text evidence="1 2">Belongs to the dTDP-4-dehydrorhamnose reductase family.</text>
</comment>
<accession>A0A841TJX7</accession>
<dbReference type="GO" id="GO:0008831">
    <property type="term" value="F:dTDP-4-dehydrorhamnose reductase activity"/>
    <property type="evidence" value="ECO:0007669"/>
    <property type="project" value="UniProtKB-EC"/>
</dbReference>
<comment type="caution">
    <text evidence="4">The sequence shown here is derived from an EMBL/GenBank/DDBJ whole genome shotgun (WGS) entry which is preliminary data.</text>
</comment>
<dbReference type="GO" id="GO:0005829">
    <property type="term" value="C:cytosol"/>
    <property type="evidence" value="ECO:0007669"/>
    <property type="project" value="TreeGrafter"/>
</dbReference>
<dbReference type="PANTHER" id="PTHR10491:SF4">
    <property type="entry name" value="METHIONINE ADENOSYLTRANSFERASE 2 SUBUNIT BETA"/>
    <property type="match status" value="1"/>
</dbReference>
<organism evidence="4 5">
    <name type="scientific">Cohnella lubricantis</name>
    <dbReference type="NCBI Taxonomy" id="2163172"/>
    <lineage>
        <taxon>Bacteria</taxon>
        <taxon>Bacillati</taxon>
        <taxon>Bacillota</taxon>
        <taxon>Bacilli</taxon>
        <taxon>Bacillales</taxon>
        <taxon>Paenibacillaceae</taxon>
        <taxon>Cohnella</taxon>
    </lineage>
</organism>